<dbReference type="GO" id="GO:0005886">
    <property type="term" value="C:plasma membrane"/>
    <property type="evidence" value="ECO:0007669"/>
    <property type="project" value="UniProtKB-SubCell"/>
</dbReference>
<feature type="transmembrane region" description="Helical" evidence="6">
    <location>
        <begin position="23"/>
        <end position="44"/>
    </location>
</feature>
<dbReference type="EMBL" id="CP049109">
    <property type="protein sequence ID" value="QIG80045.1"/>
    <property type="molecule type" value="Genomic_DNA"/>
</dbReference>
<dbReference type="KEGG" id="spzr:G5C33_09815"/>
<evidence type="ECO:0000256" key="5">
    <source>
        <dbReference type="ARBA" id="ARBA00023136"/>
    </source>
</evidence>
<dbReference type="RefSeq" id="WP_165327049.1">
    <property type="nucleotide sequence ID" value="NZ_CP049109.1"/>
</dbReference>
<dbReference type="InterPro" id="IPR051461">
    <property type="entry name" value="UPF0750_membrane"/>
</dbReference>
<comment type="subcellular location">
    <subcellularLocation>
        <location evidence="1">Cell membrane</location>
        <topology evidence="1">Multi-pass membrane protein</topology>
    </subcellularLocation>
</comment>
<reference evidence="7 8" key="1">
    <citation type="submission" date="2020-02" db="EMBL/GenBank/DDBJ databases">
        <authorList>
            <person name="Zheng R.K."/>
            <person name="Sun C.M."/>
        </authorList>
    </citation>
    <scope>NUCLEOTIDE SEQUENCE [LARGE SCALE GENOMIC DNA]</scope>
    <source>
        <strain evidence="8">zrk23</strain>
    </source>
</reference>
<name>A0A6G6Y552_9SPHN</name>
<evidence type="ECO:0000256" key="4">
    <source>
        <dbReference type="ARBA" id="ARBA00022989"/>
    </source>
</evidence>
<organism evidence="7 8">
    <name type="scientific">Stakelama tenebrarum</name>
    <dbReference type="NCBI Taxonomy" id="2711215"/>
    <lineage>
        <taxon>Bacteria</taxon>
        <taxon>Pseudomonadati</taxon>
        <taxon>Pseudomonadota</taxon>
        <taxon>Alphaproteobacteria</taxon>
        <taxon>Sphingomonadales</taxon>
        <taxon>Sphingomonadaceae</taxon>
        <taxon>Stakelama</taxon>
    </lineage>
</organism>
<gene>
    <name evidence="7" type="ORF">G5C33_09815</name>
</gene>
<evidence type="ECO:0000256" key="6">
    <source>
        <dbReference type="SAM" id="Phobius"/>
    </source>
</evidence>
<keyword evidence="4 6" id="KW-1133">Transmembrane helix</keyword>
<evidence type="ECO:0000313" key="8">
    <source>
        <dbReference type="Proteomes" id="UP000501568"/>
    </source>
</evidence>
<feature type="transmembrane region" description="Helical" evidence="6">
    <location>
        <begin position="50"/>
        <end position="76"/>
    </location>
</feature>
<feature type="transmembrane region" description="Helical" evidence="6">
    <location>
        <begin position="118"/>
        <end position="136"/>
    </location>
</feature>
<feature type="transmembrane region" description="Helical" evidence="6">
    <location>
        <begin position="88"/>
        <end position="106"/>
    </location>
</feature>
<keyword evidence="5 6" id="KW-0472">Membrane</keyword>
<dbReference type="PANTHER" id="PTHR33545">
    <property type="entry name" value="UPF0750 MEMBRANE PROTEIN YITT-RELATED"/>
    <property type="match status" value="1"/>
</dbReference>
<evidence type="ECO:0000256" key="3">
    <source>
        <dbReference type="ARBA" id="ARBA00022692"/>
    </source>
</evidence>
<keyword evidence="3 6" id="KW-0812">Transmembrane</keyword>
<proteinExistence type="predicted"/>
<evidence type="ECO:0000256" key="1">
    <source>
        <dbReference type="ARBA" id="ARBA00004651"/>
    </source>
</evidence>
<evidence type="ECO:0000256" key="2">
    <source>
        <dbReference type="ARBA" id="ARBA00022475"/>
    </source>
</evidence>
<feature type="transmembrane region" description="Helical" evidence="6">
    <location>
        <begin position="184"/>
        <end position="201"/>
    </location>
</feature>
<dbReference type="PANTHER" id="PTHR33545:SF5">
    <property type="entry name" value="UPF0750 MEMBRANE PROTEIN YITT"/>
    <property type="match status" value="1"/>
</dbReference>
<evidence type="ECO:0000313" key="7">
    <source>
        <dbReference type="EMBL" id="QIG80045.1"/>
    </source>
</evidence>
<dbReference type="Pfam" id="PF02588">
    <property type="entry name" value="YitT_membrane"/>
    <property type="match status" value="1"/>
</dbReference>
<keyword evidence="8" id="KW-1185">Reference proteome</keyword>
<feature type="transmembrane region" description="Helical" evidence="6">
    <location>
        <begin position="157"/>
        <end position="178"/>
    </location>
</feature>
<protein>
    <submittedName>
        <fullName evidence="7">YitT family protein</fullName>
    </submittedName>
</protein>
<dbReference type="AlphaFoldDB" id="A0A6G6Y552"/>
<keyword evidence="2" id="KW-1003">Cell membrane</keyword>
<sequence length="210" mass="22183">MQPRAEAQALPLAVNRHSIAEDAYALITGAVLISLGLVFLQNAGLVTGGVAGVALIFSYLIPLPVGVLLVLLNLPFLFFARTAMGLRFAIKTLLVNIGIAVFSLAWRFGFDVAQVQPWFAALVGGTVIGLGILALARHGAGVGGVGVITLWLHNSRGINAGRAQIAIDIVVLLAALFIVNWTQFAWSALSAAAISTVLMVWHRPGRYTGY</sequence>
<dbReference type="Proteomes" id="UP000501568">
    <property type="component" value="Chromosome"/>
</dbReference>
<accession>A0A6G6Y552</accession>
<dbReference type="InterPro" id="IPR003740">
    <property type="entry name" value="YitT"/>
</dbReference>